<evidence type="ECO:0000313" key="3">
    <source>
        <dbReference type="Proteomes" id="UP000054223"/>
    </source>
</evidence>
<keyword evidence="1" id="KW-1133">Transmembrane helix</keyword>
<feature type="transmembrane region" description="Helical" evidence="1">
    <location>
        <begin position="27"/>
        <end position="47"/>
    </location>
</feature>
<organism evidence="2 3">
    <name type="scientific">Solirubrum puertoriconensis</name>
    <dbReference type="NCBI Taxonomy" id="1751427"/>
    <lineage>
        <taxon>Bacteria</taxon>
        <taxon>Pseudomonadati</taxon>
        <taxon>Bacteroidota</taxon>
        <taxon>Cytophagia</taxon>
        <taxon>Cytophagales</taxon>
    </lineage>
</organism>
<sequence>MSLQLLTAADFSTVELSEEEILETEGGAFLAPFLAIGAAAAAGVAIYEAGKAVGEFIYHATNRK</sequence>
<keyword evidence="1" id="KW-0472">Membrane</keyword>
<dbReference type="RefSeq" id="WP_059071981.1">
    <property type="nucleotide sequence ID" value="NZ_LNAL01000008.1"/>
</dbReference>
<evidence type="ECO:0000256" key="1">
    <source>
        <dbReference type="SAM" id="Phobius"/>
    </source>
</evidence>
<name>A0A9X0HI10_SOLP1</name>
<keyword evidence="3" id="KW-1185">Reference proteome</keyword>
<keyword evidence="1" id="KW-0812">Transmembrane</keyword>
<dbReference type="Proteomes" id="UP000054223">
    <property type="component" value="Unassembled WGS sequence"/>
</dbReference>
<accession>A0A9X0HI10</accession>
<evidence type="ECO:0000313" key="2">
    <source>
        <dbReference type="EMBL" id="KUG06285.1"/>
    </source>
</evidence>
<evidence type="ECO:0008006" key="4">
    <source>
        <dbReference type="Google" id="ProtNLM"/>
    </source>
</evidence>
<reference evidence="2 3" key="1">
    <citation type="submission" date="2015-11" db="EMBL/GenBank/DDBJ databases">
        <title>Solirubrum puertoriconensis gen. nov. an environmental bacteria isolated in Puerto Rico.</title>
        <authorList>
            <person name="Cuebas-Irizarry M.F."/>
            <person name="Montalvo-Rodriguez R."/>
        </authorList>
    </citation>
    <scope>NUCLEOTIDE SEQUENCE [LARGE SCALE GENOMIC DNA]</scope>
    <source>
        <strain evidence="2 3">MC1A</strain>
    </source>
</reference>
<dbReference type="AlphaFoldDB" id="A0A9X0HI10"/>
<dbReference type="EMBL" id="LNAL01000008">
    <property type="protein sequence ID" value="KUG06285.1"/>
    <property type="molecule type" value="Genomic_DNA"/>
</dbReference>
<comment type="caution">
    <text evidence="2">The sequence shown here is derived from an EMBL/GenBank/DDBJ whole genome shotgun (WGS) entry which is preliminary data.</text>
</comment>
<proteinExistence type="predicted"/>
<protein>
    <recommendedName>
        <fullName evidence="4">Class IIb bacteriocin, lactobin A/cerein 7B family</fullName>
    </recommendedName>
</protein>
<gene>
    <name evidence="2" type="ORF">ASU33_02690</name>
</gene>